<dbReference type="Proteomes" id="UP000034913">
    <property type="component" value="Unassembled WGS sequence"/>
</dbReference>
<sequence length="166" mass="17666">MDSGMKNQNKPTSKILLSKAHQVAGQQVMAAGVVLVLGVNVTAGTLEIVNVQTAMNFGSLVAGTGGVNFENLDNSTVRDFRASPVRWNLRGYSAPLVGAGDGNYQIANTAIWVWPGNADKTNVETFNTEKVGNGTDNSALNDNVLIFNSSHNAAGVIRFDNLLFRL</sequence>
<protein>
    <submittedName>
        <fullName evidence="1">Uncharacterized protein</fullName>
    </submittedName>
</protein>
<proteinExistence type="predicted"/>
<evidence type="ECO:0000313" key="1">
    <source>
        <dbReference type="EMBL" id="KKW26600.1"/>
    </source>
</evidence>
<gene>
    <name evidence="1" type="ORF">VF00_C0003G0030</name>
</gene>
<name>A0A0G1X718_UNCK3</name>
<evidence type="ECO:0000313" key="2">
    <source>
        <dbReference type="Proteomes" id="UP000034913"/>
    </source>
</evidence>
<accession>A0A0G1X718</accession>
<comment type="caution">
    <text evidence="1">The sequence shown here is derived from an EMBL/GenBank/DDBJ whole genome shotgun (WGS) entry which is preliminary data.</text>
</comment>
<feature type="non-terminal residue" evidence="1">
    <location>
        <position position="166"/>
    </location>
</feature>
<reference evidence="1 2" key="1">
    <citation type="journal article" date="2015" name="Nature">
        <title>rRNA introns, odd ribosomes, and small enigmatic genomes across a large radiation of phyla.</title>
        <authorList>
            <person name="Brown C.T."/>
            <person name="Hug L.A."/>
            <person name="Thomas B.C."/>
            <person name="Sharon I."/>
            <person name="Castelle C.J."/>
            <person name="Singh A."/>
            <person name="Wilkins M.J."/>
            <person name="Williams K.H."/>
            <person name="Banfield J.F."/>
        </authorList>
    </citation>
    <scope>NUCLEOTIDE SEQUENCE [LARGE SCALE GENOMIC DNA]</scope>
</reference>
<organism evidence="1 2">
    <name type="scientific">candidate division Kazan bacterium GW2011_GWB1_52_7</name>
    <dbReference type="NCBI Taxonomy" id="1620414"/>
    <lineage>
        <taxon>Bacteria</taxon>
        <taxon>Bacteria division Kazan-3B-28</taxon>
    </lineage>
</organism>
<dbReference type="EMBL" id="LCRB01000003">
    <property type="protein sequence ID" value="KKW26600.1"/>
    <property type="molecule type" value="Genomic_DNA"/>
</dbReference>
<dbReference type="AlphaFoldDB" id="A0A0G1X718"/>